<reference evidence="2" key="1">
    <citation type="journal article" date="2020" name="mSystems">
        <title>Genome- and Community-Level Interaction Insights into Carbon Utilization and Element Cycling Functions of Hydrothermarchaeota in Hydrothermal Sediment.</title>
        <authorList>
            <person name="Zhou Z."/>
            <person name="Liu Y."/>
            <person name="Xu W."/>
            <person name="Pan J."/>
            <person name="Luo Z.H."/>
            <person name="Li M."/>
        </authorList>
    </citation>
    <scope>NUCLEOTIDE SEQUENCE [LARGE SCALE GENOMIC DNA]</scope>
    <source>
        <strain evidence="2">HyVt-28</strain>
    </source>
</reference>
<dbReference type="SUPFAM" id="SSF55186">
    <property type="entry name" value="ThrRS/AlaRS common domain"/>
    <property type="match status" value="1"/>
</dbReference>
<keyword evidence="2" id="KW-0808">Transferase</keyword>
<dbReference type="PRINTS" id="PR00988">
    <property type="entry name" value="URIDINKINASE"/>
</dbReference>
<dbReference type="AlphaFoldDB" id="A0A7V0LUZ8"/>
<dbReference type="Gene3D" id="3.40.50.300">
    <property type="entry name" value="P-loop containing nucleotide triphosphate hydrolases"/>
    <property type="match status" value="1"/>
</dbReference>
<dbReference type="InterPro" id="IPR003593">
    <property type="entry name" value="AAA+_ATPase"/>
</dbReference>
<dbReference type="SMART" id="SM00382">
    <property type="entry name" value="AAA"/>
    <property type="match status" value="1"/>
</dbReference>
<dbReference type="PANTHER" id="PTHR10285">
    <property type="entry name" value="URIDINE KINASE"/>
    <property type="match status" value="1"/>
</dbReference>
<dbReference type="GO" id="GO:0005524">
    <property type="term" value="F:ATP binding"/>
    <property type="evidence" value="ECO:0007669"/>
    <property type="project" value="InterPro"/>
</dbReference>
<name>A0A7V0LUZ8_UNCW3</name>
<proteinExistence type="predicted"/>
<keyword evidence="2" id="KW-0418">Kinase</keyword>
<dbReference type="InterPro" id="IPR006083">
    <property type="entry name" value="PRK/URK"/>
</dbReference>
<dbReference type="Pfam" id="PF00485">
    <property type="entry name" value="PRK"/>
    <property type="match status" value="1"/>
</dbReference>
<feature type="domain" description="AAA+ ATPase" evidence="1">
    <location>
        <begin position="263"/>
        <end position="424"/>
    </location>
</feature>
<comment type="caution">
    <text evidence="2">The sequence shown here is derived from an EMBL/GenBank/DDBJ whole genome shotgun (WGS) entry which is preliminary data.</text>
</comment>
<evidence type="ECO:0000259" key="1">
    <source>
        <dbReference type="SMART" id="SM00382"/>
    </source>
</evidence>
<dbReference type="Proteomes" id="UP000886381">
    <property type="component" value="Unassembled WGS sequence"/>
</dbReference>
<gene>
    <name evidence="2" type="ORF">ENH14_04080</name>
</gene>
<dbReference type="EMBL" id="DRDR01000180">
    <property type="protein sequence ID" value="HDL60618.1"/>
    <property type="molecule type" value="Genomic_DNA"/>
</dbReference>
<organism evidence="2">
    <name type="scientific">candidate division WOR-3 bacterium</name>
    <dbReference type="NCBI Taxonomy" id="2052148"/>
    <lineage>
        <taxon>Bacteria</taxon>
        <taxon>Bacteria division WOR-3</taxon>
    </lineage>
</organism>
<dbReference type="GO" id="GO:0016301">
    <property type="term" value="F:kinase activity"/>
    <property type="evidence" value="ECO:0007669"/>
    <property type="project" value="UniProtKB-KW"/>
</dbReference>
<dbReference type="InterPro" id="IPR018163">
    <property type="entry name" value="Thr/Ala-tRNA-synth_IIc_edit"/>
</dbReference>
<accession>A0A7V0LUZ8</accession>
<dbReference type="CDD" id="cd02028">
    <property type="entry name" value="UMPK_like"/>
    <property type="match status" value="1"/>
</dbReference>
<evidence type="ECO:0000313" key="2">
    <source>
        <dbReference type="EMBL" id="HDL60618.1"/>
    </source>
</evidence>
<dbReference type="SUPFAM" id="SSF52540">
    <property type="entry name" value="P-loop containing nucleoside triphosphate hydrolases"/>
    <property type="match status" value="1"/>
</dbReference>
<protein>
    <submittedName>
        <fullName evidence="2">Nucleoside kinase</fullName>
    </submittedName>
</protein>
<sequence>MRRLVWEIAGRVHYPYTCCIINNQLAGFLDEFSDGGEVKLLDVRSGEGRRTYERTLAFLVAYVLDKKNLRDQLKIEHSYGDTLYGEVRGVEPKEAVQIIKSGLSEVIQRNLRIEKLELTKAEAISIFQREKRADDLRLLKYLVKDVINVYKMDNFFAYFAGPLLPETSFIKIYDVVPYGPGFLIVLPSRDNPEKLAEVKERIKLFETFQESKRWAEILAIEDVGYLNDAIYSMKISELIKIQEALHEKKIGKIADIITENYDRIKLILISGPSSSGKTTFAKRLKVHLRVNGLMPKTISLDNYFVDREYTPRDEDGNLDFDAFEALDYRLFIEHVKKLLEGEEVEIPAFDFKEGRRKPHGSKIKMEKGDILIVEGIHALNPRLTEGVDDSVKFKIYVSALTQLNIDRINRIPTRDTRLIRRIVRDFRYRGHTALETLKMWPKVIRGEEKNIFPYQEEADVMFNSALVYELAVLKNYAEPLLRSIDSSEPEYSEALRLLNFLFHFLGVMPDEVPPTSILREFIGGSSFVY</sequence>
<dbReference type="InterPro" id="IPR027417">
    <property type="entry name" value="P-loop_NTPase"/>
</dbReference>
<dbReference type="Gene3D" id="3.30.980.10">
    <property type="entry name" value="Threonyl-trna Synthetase, Chain A, domain 2"/>
    <property type="match status" value="1"/>
</dbReference>